<sequence length="38" mass="4296">MSVMISRVSNQPAASYDELYCLEAQTLIILGEFERETS</sequence>
<accession>W2FXB8</accession>
<name>W2FXB8_PHYNI</name>
<organism evidence="1">
    <name type="scientific">Phytophthora nicotianae</name>
    <name type="common">Potato buckeye rot agent</name>
    <name type="synonym">Phytophthora parasitica</name>
    <dbReference type="NCBI Taxonomy" id="4792"/>
    <lineage>
        <taxon>Eukaryota</taxon>
        <taxon>Sar</taxon>
        <taxon>Stramenopiles</taxon>
        <taxon>Oomycota</taxon>
        <taxon>Peronosporomycetes</taxon>
        <taxon>Peronosporales</taxon>
        <taxon>Peronosporaceae</taxon>
        <taxon>Phytophthora</taxon>
    </lineage>
</organism>
<evidence type="ECO:0000313" key="1">
    <source>
        <dbReference type="EMBL" id="ETK75428.1"/>
    </source>
</evidence>
<protein>
    <submittedName>
        <fullName evidence="1">Uncharacterized protein</fullName>
    </submittedName>
</protein>
<proteinExistence type="predicted"/>
<dbReference type="EMBL" id="KI688827">
    <property type="protein sequence ID" value="ETK75428.1"/>
    <property type="molecule type" value="Genomic_DNA"/>
</dbReference>
<dbReference type="AlphaFoldDB" id="W2FXB8"/>
<gene>
    <name evidence="1" type="ORF">L915_17951</name>
</gene>
<reference evidence="1" key="1">
    <citation type="submission" date="2013-11" db="EMBL/GenBank/DDBJ databases">
        <title>The Genome Sequence of Phytophthora parasitica CJ02B3.</title>
        <authorList>
            <consortium name="The Broad Institute Genomics Platform"/>
            <person name="Russ C."/>
            <person name="Tyler B."/>
            <person name="Panabieres F."/>
            <person name="Shan W."/>
            <person name="Tripathy S."/>
            <person name="Grunwald N."/>
            <person name="Machado M."/>
            <person name="Johnson C.S."/>
            <person name="Arredondo F."/>
            <person name="Hong C."/>
            <person name="Coffey M."/>
            <person name="Young S.K."/>
            <person name="Zeng Q."/>
            <person name="Gargeya S."/>
            <person name="Fitzgerald M."/>
            <person name="Abouelleil A."/>
            <person name="Alvarado L."/>
            <person name="Chapman S.B."/>
            <person name="Gainer-Dewar J."/>
            <person name="Goldberg J."/>
            <person name="Griggs A."/>
            <person name="Gujja S."/>
            <person name="Hansen M."/>
            <person name="Howarth C."/>
            <person name="Imamovic A."/>
            <person name="Ireland A."/>
            <person name="Larimer J."/>
            <person name="McCowan C."/>
            <person name="Murphy C."/>
            <person name="Pearson M."/>
            <person name="Poon T.W."/>
            <person name="Priest M."/>
            <person name="Roberts A."/>
            <person name="Saif S."/>
            <person name="Shea T."/>
            <person name="Sykes S."/>
            <person name="Wortman J."/>
            <person name="Nusbaum C."/>
            <person name="Birren B."/>
        </authorList>
    </citation>
    <scope>NUCLEOTIDE SEQUENCE [LARGE SCALE GENOMIC DNA]</scope>
    <source>
        <strain evidence="1">CJ02B3</strain>
    </source>
</reference>
<dbReference type="Proteomes" id="UP000053236">
    <property type="component" value="Unassembled WGS sequence"/>
</dbReference>